<keyword evidence="2" id="KW-0812">Transmembrane</keyword>
<sequence length="102" mass="11313">MSEKSPPRLLEQAHVEPLDVDGVRTLGVGAVVWLVAFLALLPFYGRLQEQGNGWWLWTCLSGFGLGVIGFEYCRRRAAHLRRARERTQAADTPPPPDTPTAA</sequence>
<dbReference type="EMBL" id="JBHRZH010000006">
    <property type="protein sequence ID" value="MFC3760831.1"/>
    <property type="molecule type" value="Genomic_DNA"/>
</dbReference>
<proteinExistence type="predicted"/>
<keyword evidence="2" id="KW-0472">Membrane</keyword>
<evidence type="ECO:0000256" key="1">
    <source>
        <dbReference type="SAM" id="MobiDB-lite"/>
    </source>
</evidence>
<evidence type="ECO:0000313" key="4">
    <source>
        <dbReference type="Proteomes" id="UP001595699"/>
    </source>
</evidence>
<keyword evidence="4" id="KW-1185">Reference proteome</keyword>
<evidence type="ECO:0000256" key="2">
    <source>
        <dbReference type="SAM" id="Phobius"/>
    </source>
</evidence>
<organism evidence="3 4">
    <name type="scientific">Tenggerimyces flavus</name>
    <dbReference type="NCBI Taxonomy" id="1708749"/>
    <lineage>
        <taxon>Bacteria</taxon>
        <taxon>Bacillati</taxon>
        <taxon>Actinomycetota</taxon>
        <taxon>Actinomycetes</taxon>
        <taxon>Propionibacteriales</taxon>
        <taxon>Nocardioidaceae</taxon>
        <taxon>Tenggerimyces</taxon>
    </lineage>
</organism>
<keyword evidence="2" id="KW-1133">Transmembrane helix</keyword>
<reference evidence="4" key="1">
    <citation type="journal article" date="2019" name="Int. J. Syst. Evol. Microbiol.">
        <title>The Global Catalogue of Microorganisms (GCM) 10K type strain sequencing project: providing services to taxonomists for standard genome sequencing and annotation.</title>
        <authorList>
            <consortium name="The Broad Institute Genomics Platform"/>
            <consortium name="The Broad Institute Genome Sequencing Center for Infectious Disease"/>
            <person name="Wu L."/>
            <person name="Ma J."/>
        </authorList>
    </citation>
    <scope>NUCLEOTIDE SEQUENCE [LARGE SCALE GENOMIC DNA]</scope>
    <source>
        <strain evidence="4">CGMCC 4.7241</strain>
    </source>
</reference>
<dbReference type="Pfam" id="PF10745">
    <property type="entry name" value="DUF2530"/>
    <property type="match status" value="1"/>
</dbReference>
<feature type="region of interest" description="Disordered" evidence="1">
    <location>
        <begin position="83"/>
        <end position="102"/>
    </location>
</feature>
<feature type="transmembrane region" description="Helical" evidence="2">
    <location>
        <begin position="21"/>
        <end position="42"/>
    </location>
</feature>
<evidence type="ECO:0000313" key="3">
    <source>
        <dbReference type="EMBL" id="MFC3760831.1"/>
    </source>
</evidence>
<protein>
    <submittedName>
        <fullName evidence="3">DUF2530 domain-containing protein</fullName>
    </submittedName>
</protein>
<dbReference type="Proteomes" id="UP001595699">
    <property type="component" value="Unassembled WGS sequence"/>
</dbReference>
<gene>
    <name evidence="3" type="ORF">ACFOUW_08270</name>
</gene>
<dbReference type="InterPro" id="IPR019681">
    <property type="entry name" value="DUF2530"/>
</dbReference>
<name>A0ABV7Y6B9_9ACTN</name>
<feature type="transmembrane region" description="Helical" evidence="2">
    <location>
        <begin position="54"/>
        <end position="73"/>
    </location>
</feature>
<feature type="compositionally biased region" description="Pro residues" evidence="1">
    <location>
        <begin position="92"/>
        <end position="102"/>
    </location>
</feature>
<accession>A0ABV7Y6B9</accession>
<dbReference type="RefSeq" id="WP_307782334.1">
    <property type="nucleotide sequence ID" value="NZ_JAFBCM010000001.1"/>
</dbReference>
<comment type="caution">
    <text evidence="3">The sequence shown here is derived from an EMBL/GenBank/DDBJ whole genome shotgun (WGS) entry which is preliminary data.</text>
</comment>